<name>A0A1W2AYA1_9FIRM</name>
<sequence length="188" mass="21300">MKSFTPLRTERLVLRRLSAPDAGDFFRYRSLPEVCAFQPFRPKSVREAAGFIAGIAQEPDIPGTWFQLALCLKEGGGLIGDAGIHFIDADQAEIGYTLAPAFQGRGYATEGAAAMFAWLFRDLKKHRITASVDPENTRSVRLLQRLGMRREAHFVQSIRLNDRWTDDLVFAILREEWEQTISENDILN</sequence>
<dbReference type="InterPro" id="IPR000182">
    <property type="entry name" value="GNAT_dom"/>
</dbReference>
<proteinExistence type="predicted"/>
<dbReference type="GO" id="GO:0016747">
    <property type="term" value="F:acyltransferase activity, transferring groups other than amino-acyl groups"/>
    <property type="evidence" value="ECO:0007669"/>
    <property type="project" value="InterPro"/>
</dbReference>
<dbReference type="PANTHER" id="PTHR43792:SF1">
    <property type="entry name" value="N-ACETYLTRANSFERASE DOMAIN-CONTAINING PROTEIN"/>
    <property type="match status" value="1"/>
</dbReference>
<dbReference type="InterPro" id="IPR016181">
    <property type="entry name" value="Acyl_CoA_acyltransferase"/>
</dbReference>
<evidence type="ECO:0000313" key="3">
    <source>
        <dbReference type="Proteomes" id="UP000192790"/>
    </source>
</evidence>
<dbReference type="Gene3D" id="3.40.630.30">
    <property type="match status" value="1"/>
</dbReference>
<organism evidence="2 3">
    <name type="scientific">Papillibacter cinnamivorans DSM 12816</name>
    <dbReference type="NCBI Taxonomy" id="1122930"/>
    <lineage>
        <taxon>Bacteria</taxon>
        <taxon>Bacillati</taxon>
        <taxon>Bacillota</taxon>
        <taxon>Clostridia</taxon>
        <taxon>Eubacteriales</taxon>
        <taxon>Oscillospiraceae</taxon>
        <taxon>Papillibacter</taxon>
    </lineage>
</organism>
<dbReference type="PROSITE" id="PS51186">
    <property type="entry name" value="GNAT"/>
    <property type="match status" value="1"/>
</dbReference>
<evidence type="ECO:0000259" key="1">
    <source>
        <dbReference type="PROSITE" id="PS51186"/>
    </source>
</evidence>
<keyword evidence="2" id="KW-0808">Transferase</keyword>
<keyword evidence="3" id="KW-1185">Reference proteome</keyword>
<dbReference type="Pfam" id="PF13302">
    <property type="entry name" value="Acetyltransf_3"/>
    <property type="match status" value="1"/>
</dbReference>
<dbReference type="EMBL" id="FWXW01000004">
    <property type="protein sequence ID" value="SMC65594.1"/>
    <property type="molecule type" value="Genomic_DNA"/>
</dbReference>
<evidence type="ECO:0000313" key="2">
    <source>
        <dbReference type="EMBL" id="SMC65594.1"/>
    </source>
</evidence>
<dbReference type="AlphaFoldDB" id="A0A1W2AYA1"/>
<dbReference type="STRING" id="1122930.SAMN02745168_2037"/>
<dbReference type="SUPFAM" id="SSF55729">
    <property type="entry name" value="Acyl-CoA N-acyltransferases (Nat)"/>
    <property type="match status" value="1"/>
</dbReference>
<accession>A0A1W2AYA1</accession>
<dbReference type="PANTHER" id="PTHR43792">
    <property type="entry name" value="GNAT FAMILY, PUTATIVE (AFU_ORTHOLOGUE AFUA_3G00765)-RELATED-RELATED"/>
    <property type="match status" value="1"/>
</dbReference>
<feature type="domain" description="N-acetyltransferase" evidence="1">
    <location>
        <begin position="12"/>
        <end position="175"/>
    </location>
</feature>
<dbReference type="RefSeq" id="WP_084234702.1">
    <property type="nucleotide sequence ID" value="NZ_FWXW01000004.1"/>
</dbReference>
<dbReference type="OrthoDB" id="9785602at2"/>
<gene>
    <name evidence="2" type="ORF">SAMN02745168_2037</name>
</gene>
<protein>
    <submittedName>
        <fullName evidence="2">Protein N-acetyltransferase, RimJ/RimL family</fullName>
    </submittedName>
</protein>
<reference evidence="2 3" key="1">
    <citation type="submission" date="2017-04" db="EMBL/GenBank/DDBJ databases">
        <authorList>
            <person name="Afonso C.L."/>
            <person name="Miller P.J."/>
            <person name="Scott M.A."/>
            <person name="Spackman E."/>
            <person name="Goraichik I."/>
            <person name="Dimitrov K.M."/>
            <person name="Suarez D.L."/>
            <person name="Swayne D.E."/>
        </authorList>
    </citation>
    <scope>NUCLEOTIDE SEQUENCE [LARGE SCALE GENOMIC DNA]</scope>
    <source>
        <strain evidence="2 3">DSM 12816</strain>
    </source>
</reference>
<dbReference type="InterPro" id="IPR051531">
    <property type="entry name" value="N-acetyltransferase"/>
</dbReference>
<dbReference type="Proteomes" id="UP000192790">
    <property type="component" value="Unassembled WGS sequence"/>
</dbReference>